<dbReference type="AlphaFoldDB" id="A0A4Y7R619"/>
<protein>
    <submittedName>
        <fullName evidence="4">Sporulation protein YpeB</fullName>
    </submittedName>
</protein>
<evidence type="ECO:0000313" key="4">
    <source>
        <dbReference type="EMBL" id="TEB04193.1"/>
    </source>
</evidence>
<dbReference type="Proteomes" id="UP000298324">
    <property type="component" value="Unassembled WGS sequence"/>
</dbReference>
<feature type="domain" description="PepSY" evidence="1">
    <location>
        <begin position="380"/>
        <end position="437"/>
    </location>
</feature>
<sequence length="452" mass="50111">MRRWIIPVVIGLLALAAVGVWGYNQQLARRDLENYLGNKYRRAFFDMAGQVQNVEVLLSKSLVAADPRLESSLLNDIRMQANFAQSNLGQLPLNDALAGRTSKFLTQVGDYADSMVRQINQGQAIDGSNWDTLNSLYQQSTDLNRELQGMQYQVTQNNLYFGELLSQVRNNLQKQPDNLAVTNFQAMDKQMQQYPTLIYDGPFSEHLEKTEPAALGGEGEVSAEEAKNRALAYIDKRAGVHYQATVTGDANGRIPAYRVEVNPGQDGGDTTQLDVSRIGGQVIWMLQGRKAGQPVVDIEQARRKALGFLKDRGFGEMRSTYHLLHGNFATFNCAALQDGVTIYPDLVKVTVALDNGEVTGLETSGYLMSHRKRDLPKPSISQEQARAAINPRFEVSGGKLALIPVGTKEEKLTYEFQGKLGQESYLIYVNALNGREENILKLIDTPGGTLTM</sequence>
<dbReference type="InterPro" id="IPR025711">
    <property type="entry name" value="PepSY"/>
</dbReference>
<dbReference type="Pfam" id="PF03413">
    <property type="entry name" value="PepSY"/>
    <property type="match status" value="1"/>
</dbReference>
<dbReference type="RefSeq" id="WP_134216752.1">
    <property type="nucleotide sequence ID" value="NZ_QFGA01000004.1"/>
</dbReference>
<gene>
    <name evidence="4" type="primary">ypeB</name>
    <name evidence="4" type="ORF">Psch_03918</name>
</gene>
<reference evidence="4 5" key="1">
    <citation type="journal article" date="2018" name="Environ. Microbiol.">
        <title>Novel energy conservation strategies and behaviour of Pelotomaculum schinkii driving syntrophic propionate catabolism.</title>
        <authorList>
            <person name="Hidalgo-Ahumada C.A.P."/>
            <person name="Nobu M.K."/>
            <person name="Narihiro T."/>
            <person name="Tamaki H."/>
            <person name="Liu W.T."/>
            <person name="Kamagata Y."/>
            <person name="Stams A.J.M."/>
            <person name="Imachi H."/>
            <person name="Sousa D.Z."/>
        </authorList>
    </citation>
    <scope>NUCLEOTIDE SEQUENCE [LARGE SCALE GENOMIC DNA]</scope>
    <source>
        <strain evidence="4 5">HH</strain>
    </source>
</reference>
<name>A0A4Y7R619_9FIRM</name>
<accession>A0A4Y7R619</accession>
<proteinExistence type="predicted"/>
<evidence type="ECO:0000313" key="5">
    <source>
        <dbReference type="Proteomes" id="UP000298324"/>
    </source>
</evidence>
<dbReference type="Pfam" id="PF14620">
    <property type="entry name" value="YPEB_PepSY1-2"/>
    <property type="match status" value="1"/>
</dbReference>
<feature type="domain" description="Sporulation protein YpeB PepSY1 and PepSY2" evidence="2">
    <location>
        <begin position="182"/>
        <end position="376"/>
    </location>
</feature>
<keyword evidence="5" id="KW-1185">Reference proteome</keyword>
<evidence type="ECO:0000259" key="3">
    <source>
        <dbReference type="Pfam" id="PF20769"/>
    </source>
</evidence>
<comment type="caution">
    <text evidence="4">The sequence shown here is derived from an EMBL/GenBank/DDBJ whole genome shotgun (WGS) entry which is preliminary data.</text>
</comment>
<evidence type="ECO:0000259" key="1">
    <source>
        <dbReference type="Pfam" id="PF03413"/>
    </source>
</evidence>
<dbReference type="InterPro" id="IPR014239">
    <property type="entry name" value="YpeB_PepSY1-2"/>
</dbReference>
<evidence type="ECO:0000259" key="2">
    <source>
        <dbReference type="Pfam" id="PF14620"/>
    </source>
</evidence>
<feature type="domain" description="Sporulation protein YpeB N-terminal" evidence="3">
    <location>
        <begin position="29"/>
        <end position="163"/>
    </location>
</feature>
<dbReference type="Pfam" id="PF20769">
    <property type="entry name" value="YPEB_N"/>
    <property type="match status" value="1"/>
</dbReference>
<dbReference type="GO" id="GO:0009847">
    <property type="term" value="P:spore germination"/>
    <property type="evidence" value="ECO:0007669"/>
    <property type="project" value="InterPro"/>
</dbReference>
<organism evidence="4 5">
    <name type="scientific">Pelotomaculum schinkii</name>
    <dbReference type="NCBI Taxonomy" id="78350"/>
    <lineage>
        <taxon>Bacteria</taxon>
        <taxon>Bacillati</taxon>
        <taxon>Bacillota</taxon>
        <taxon>Clostridia</taxon>
        <taxon>Eubacteriales</taxon>
        <taxon>Desulfotomaculaceae</taxon>
        <taxon>Pelotomaculum</taxon>
    </lineage>
</organism>
<dbReference type="NCBIfam" id="TIGR02889">
    <property type="entry name" value="spore_YpeB"/>
    <property type="match status" value="1"/>
</dbReference>
<dbReference type="InterPro" id="IPR048402">
    <property type="entry name" value="YpeB_N"/>
</dbReference>
<dbReference type="EMBL" id="QFGA01000004">
    <property type="protein sequence ID" value="TEB04193.1"/>
    <property type="molecule type" value="Genomic_DNA"/>
</dbReference>